<dbReference type="STRING" id="6412.T1FX38"/>
<name>T1FX38_HELRO</name>
<dbReference type="SMART" id="SM00116">
    <property type="entry name" value="CBS"/>
    <property type="match status" value="4"/>
</dbReference>
<dbReference type="HOGENOM" id="CLU_021740_3_0_1"/>
<dbReference type="PROSITE" id="PS51371">
    <property type="entry name" value="CBS"/>
    <property type="match status" value="3"/>
</dbReference>
<gene>
    <name evidence="8" type="primary">20213386</name>
    <name evidence="7" type="ORF">HELRODRAFT_62698</name>
</gene>
<dbReference type="eggNOG" id="KOG1764">
    <property type="taxonomic scope" value="Eukaryota"/>
</dbReference>
<reference evidence="7 9" key="2">
    <citation type="journal article" date="2013" name="Nature">
        <title>Insights into bilaterian evolution from three spiralian genomes.</title>
        <authorList>
            <person name="Simakov O."/>
            <person name="Marletaz F."/>
            <person name="Cho S.J."/>
            <person name="Edsinger-Gonzales E."/>
            <person name="Havlak P."/>
            <person name="Hellsten U."/>
            <person name="Kuo D.H."/>
            <person name="Larsson T."/>
            <person name="Lv J."/>
            <person name="Arendt D."/>
            <person name="Savage R."/>
            <person name="Osoegawa K."/>
            <person name="de Jong P."/>
            <person name="Grimwood J."/>
            <person name="Chapman J.A."/>
            <person name="Shapiro H."/>
            <person name="Aerts A."/>
            <person name="Otillar R.P."/>
            <person name="Terry A.Y."/>
            <person name="Boore J.L."/>
            <person name="Grigoriev I.V."/>
            <person name="Lindberg D.R."/>
            <person name="Seaver E.C."/>
            <person name="Weisblat D.A."/>
            <person name="Putnam N.H."/>
            <person name="Rokhsar D.S."/>
        </authorList>
    </citation>
    <scope>NUCLEOTIDE SEQUENCE</scope>
</reference>
<evidence type="ECO:0000256" key="5">
    <source>
        <dbReference type="PROSITE-ProRule" id="PRU00703"/>
    </source>
</evidence>
<comment type="similarity">
    <text evidence="1">Belongs to the 5'-AMP-activated protein kinase gamma subunit family.</text>
</comment>
<keyword evidence="2" id="KW-0677">Repeat</keyword>
<dbReference type="GO" id="GO:0005737">
    <property type="term" value="C:cytoplasm"/>
    <property type="evidence" value="ECO:0000318"/>
    <property type="project" value="GO_Central"/>
</dbReference>
<dbReference type="Gene3D" id="3.10.580.10">
    <property type="entry name" value="CBS-domain"/>
    <property type="match status" value="2"/>
</dbReference>
<evidence type="ECO:0000256" key="2">
    <source>
        <dbReference type="ARBA" id="ARBA00022737"/>
    </source>
</evidence>
<dbReference type="AlphaFoldDB" id="T1FX38"/>
<dbReference type="InterPro" id="IPR050511">
    <property type="entry name" value="AMPK_gamma/SDS23_families"/>
</dbReference>
<dbReference type="GeneID" id="20213386"/>
<dbReference type="EMBL" id="AMQM01000399">
    <property type="status" value="NOT_ANNOTATED_CDS"/>
    <property type="molecule type" value="Genomic_DNA"/>
</dbReference>
<dbReference type="GO" id="GO:0042149">
    <property type="term" value="P:cellular response to glucose starvation"/>
    <property type="evidence" value="ECO:0000318"/>
    <property type="project" value="GO_Central"/>
</dbReference>
<dbReference type="PANTHER" id="PTHR13780:SF35">
    <property type="entry name" value="LD22662P"/>
    <property type="match status" value="1"/>
</dbReference>
<evidence type="ECO:0000313" key="8">
    <source>
        <dbReference type="EnsemblMetazoa" id="HelroP62698"/>
    </source>
</evidence>
<dbReference type="InParanoid" id="T1FX38"/>
<sequence length="316" mass="35620">PPSASYARFLRDHTCYDLMPPSSKIVVFDMRLSVKRSFLALVGNGVKAAVLWDTELQDFTSMLTITDFIKILYRYHRAGEIGVEDVENDTICKWKSVFNSSNLISCCPEDSLFTALKLLCQNRVHRLLVIDSKLGNPINILTHKRILKFIHLHMKTIPEPDFMNSPISSIQTATTKNVSTITYSTRLINVLRLFIEHHISAVPVVDERGKLIDKLAYDKLYSDLGRPVREIMSKQKSEVSLVCWFGDTLKTVVDRIVTASVHRLIIVNDDEEVVGVLTLSDLLRHLVLIPIGLLVVWSVGRSVCWLVGLLVGHLAG</sequence>
<dbReference type="InterPro" id="IPR000644">
    <property type="entry name" value="CBS_dom"/>
</dbReference>
<dbReference type="GO" id="GO:0005634">
    <property type="term" value="C:nucleus"/>
    <property type="evidence" value="ECO:0000318"/>
    <property type="project" value="GO_Central"/>
</dbReference>
<dbReference type="GO" id="GO:0006110">
    <property type="term" value="P:regulation of glycolytic process"/>
    <property type="evidence" value="ECO:0000318"/>
    <property type="project" value="GO_Central"/>
</dbReference>
<keyword evidence="9" id="KW-1185">Reference proteome</keyword>
<comment type="subunit">
    <text evidence="4">AMPK is a heterotrimer of an alpha catalytic subunit (PRKAA1 or PRKAA2), a beta (PRKAB1 or PRKAB2) and a gamma non-catalytic subunits (PRKAG1, PRKAG2 or PRKAG3). Interacts with FNIP1 and FNIP2.</text>
</comment>
<dbReference type="CTD" id="20213386"/>
<dbReference type="GO" id="GO:0031588">
    <property type="term" value="C:nucleotide-activated protein kinase complex"/>
    <property type="evidence" value="ECO:0000318"/>
    <property type="project" value="GO_Central"/>
</dbReference>
<protein>
    <recommendedName>
        <fullName evidence="6">CBS domain-containing protein</fullName>
    </recommendedName>
</protein>
<reference evidence="9" key="1">
    <citation type="submission" date="2012-12" db="EMBL/GenBank/DDBJ databases">
        <authorList>
            <person name="Hellsten U."/>
            <person name="Grimwood J."/>
            <person name="Chapman J.A."/>
            <person name="Shapiro H."/>
            <person name="Aerts A."/>
            <person name="Otillar R.P."/>
            <person name="Terry A.Y."/>
            <person name="Boore J.L."/>
            <person name="Simakov O."/>
            <person name="Marletaz F."/>
            <person name="Cho S.-J."/>
            <person name="Edsinger-Gonzales E."/>
            <person name="Havlak P."/>
            <person name="Kuo D.-H."/>
            <person name="Larsson T."/>
            <person name="Lv J."/>
            <person name="Arendt D."/>
            <person name="Savage R."/>
            <person name="Osoegawa K."/>
            <person name="de Jong P."/>
            <person name="Lindberg D.R."/>
            <person name="Seaver E.C."/>
            <person name="Weisblat D.A."/>
            <person name="Putnam N.H."/>
            <person name="Grigoriev I.V."/>
            <person name="Rokhsar D.S."/>
        </authorList>
    </citation>
    <scope>NUCLEOTIDE SEQUENCE</scope>
</reference>
<evidence type="ECO:0000256" key="4">
    <source>
        <dbReference type="ARBA" id="ARBA00025878"/>
    </source>
</evidence>
<dbReference type="EnsemblMetazoa" id="HelroT62698">
    <property type="protein sequence ID" value="HelroP62698"/>
    <property type="gene ID" value="HelroG62698"/>
</dbReference>
<dbReference type="KEGG" id="hro:HELRODRAFT_62698"/>
<dbReference type="RefSeq" id="XP_009009949.1">
    <property type="nucleotide sequence ID" value="XM_009011701.1"/>
</dbReference>
<dbReference type="GO" id="GO:0043609">
    <property type="term" value="P:regulation of carbon utilization"/>
    <property type="evidence" value="ECO:0000318"/>
    <property type="project" value="GO_Central"/>
</dbReference>
<dbReference type="Proteomes" id="UP000015101">
    <property type="component" value="Unassembled WGS sequence"/>
</dbReference>
<dbReference type="GO" id="GO:0019901">
    <property type="term" value="F:protein kinase binding"/>
    <property type="evidence" value="ECO:0000318"/>
    <property type="project" value="GO_Central"/>
</dbReference>
<keyword evidence="3 5" id="KW-0129">CBS domain</keyword>
<dbReference type="GO" id="GO:0045722">
    <property type="term" value="P:positive regulation of gluconeogenesis"/>
    <property type="evidence" value="ECO:0000318"/>
    <property type="project" value="GO_Central"/>
</dbReference>
<dbReference type="OrthoDB" id="449052at2759"/>
<feature type="domain" description="CBS" evidence="6">
    <location>
        <begin position="232"/>
        <end position="293"/>
    </location>
</feature>
<evidence type="ECO:0000313" key="9">
    <source>
        <dbReference type="Proteomes" id="UP000015101"/>
    </source>
</evidence>
<dbReference type="EMBL" id="KB095811">
    <property type="protein sequence ID" value="ESO13229.1"/>
    <property type="molecule type" value="Genomic_DNA"/>
</dbReference>
<evidence type="ECO:0000259" key="6">
    <source>
        <dbReference type="PROSITE" id="PS51371"/>
    </source>
</evidence>
<evidence type="ECO:0000313" key="7">
    <source>
        <dbReference type="EMBL" id="ESO13229.1"/>
    </source>
</evidence>
<dbReference type="EMBL" id="AMQM01000400">
    <property type="status" value="NOT_ANNOTATED_CDS"/>
    <property type="molecule type" value="Genomic_DNA"/>
</dbReference>
<dbReference type="InterPro" id="IPR046342">
    <property type="entry name" value="CBS_dom_sf"/>
</dbReference>
<organism evidence="8 9">
    <name type="scientific">Helobdella robusta</name>
    <name type="common">Californian leech</name>
    <dbReference type="NCBI Taxonomy" id="6412"/>
    <lineage>
        <taxon>Eukaryota</taxon>
        <taxon>Metazoa</taxon>
        <taxon>Spiralia</taxon>
        <taxon>Lophotrochozoa</taxon>
        <taxon>Annelida</taxon>
        <taxon>Clitellata</taxon>
        <taxon>Hirudinea</taxon>
        <taxon>Rhynchobdellida</taxon>
        <taxon>Glossiphoniidae</taxon>
        <taxon>Helobdella</taxon>
    </lineage>
</organism>
<feature type="domain" description="CBS" evidence="6">
    <location>
        <begin position="98"/>
        <end position="159"/>
    </location>
</feature>
<dbReference type="SUPFAM" id="SSF54631">
    <property type="entry name" value="CBS-domain pair"/>
    <property type="match status" value="2"/>
</dbReference>
<dbReference type="PANTHER" id="PTHR13780">
    <property type="entry name" value="AMP-ACTIVATED PROTEIN KINASE, GAMMA REGULATORY SUBUNIT"/>
    <property type="match status" value="1"/>
</dbReference>
<proteinExistence type="inferred from homology"/>
<dbReference type="Pfam" id="PF00571">
    <property type="entry name" value="CBS"/>
    <property type="match status" value="3"/>
</dbReference>
<dbReference type="CDD" id="cd04618">
    <property type="entry name" value="CBS_euAMPK_gamma-like_repeat1"/>
    <property type="match status" value="1"/>
</dbReference>
<evidence type="ECO:0000256" key="1">
    <source>
        <dbReference type="ARBA" id="ARBA00006750"/>
    </source>
</evidence>
<dbReference type="GO" id="GO:0016208">
    <property type="term" value="F:AMP binding"/>
    <property type="evidence" value="ECO:0000318"/>
    <property type="project" value="GO_Central"/>
</dbReference>
<feature type="domain" description="CBS" evidence="6">
    <location>
        <begin position="174"/>
        <end position="231"/>
    </location>
</feature>
<reference evidence="8" key="3">
    <citation type="submission" date="2015-06" db="UniProtKB">
        <authorList>
            <consortium name="EnsemblMetazoa"/>
        </authorList>
    </citation>
    <scope>IDENTIFICATION</scope>
</reference>
<evidence type="ECO:0000256" key="3">
    <source>
        <dbReference type="ARBA" id="ARBA00023122"/>
    </source>
</evidence>
<dbReference type="GO" id="GO:0019887">
    <property type="term" value="F:protein kinase regulator activity"/>
    <property type="evidence" value="ECO:0000318"/>
    <property type="project" value="GO_Central"/>
</dbReference>
<accession>T1FX38</accession>